<feature type="compositionally biased region" description="Basic residues" evidence="1">
    <location>
        <begin position="327"/>
        <end position="338"/>
    </location>
</feature>
<reference evidence="3" key="1">
    <citation type="journal article" date="2011" name="Nature">
        <title>Genome sequence and analysis of the tuber crop potato.</title>
        <authorList>
            <consortium name="The Potato Genome Sequencing Consortium"/>
        </authorList>
    </citation>
    <scope>NUCLEOTIDE SEQUENCE [LARGE SCALE GENOMIC DNA]</scope>
    <source>
        <strain evidence="3">cv. DM1-3 516 R44</strain>
    </source>
</reference>
<feature type="compositionally biased region" description="Low complexity" evidence="1">
    <location>
        <begin position="27"/>
        <end position="40"/>
    </location>
</feature>
<dbReference type="InParanoid" id="M1DQZ8"/>
<dbReference type="Proteomes" id="UP000011115">
    <property type="component" value="Unassembled WGS sequence"/>
</dbReference>
<feature type="compositionally biased region" description="Polar residues" evidence="1">
    <location>
        <begin position="339"/>
        <end position="371"/>
    </location>
</feature>
<feature type="region of interest" description="Disordered" evidence="1">
    <location>
        <begin position="1"/>
        <end position="165"/>
    </location>
</feature>
<feature type="compositionally biased region" description="Polar residues" evidence="1">
    <location>
        <begin position="107"/>
        <end position="118"/>
    </location>
</feature>
<dbReference type="PaxDb" id="4113-PGSC0003DMT400092974"/>
<feature type="region of interest" description="Disordered" evidence="1">
    <location>
        <begin position="184"/>
        <end position="421"/>
    </location>
</feature>
<feature type="compositionally biased region" description="Basic and acidic residues" evidence="1">
    <location>
        <begin position="75"/>
        <end position="103"/>
    </location>
</feature>
<protein>
    <submittedName>
        <fullName evidence="2">Bifunctional endo-1,4-beta-xylanase xylA</fullName>
    </submittedName>
</protein>
<dbReference type="HOGENOM" id="CLU_042357_0_0_1"/>
<evidence type="ECO:0000313" key="3">
    <source>
        <dbReference type="Proteomes" id="UP000011115"/>
    </source>
</evidence>
<accession>M1DQZ8</accession>
<feature type="compositionally biased region" description="Polar residues" evidence="1">
    <location>
        <begin position="155"/>
        <end position="164"/>
    </location>
</feature>
<feature type="compositionally biased region" description="Polar residues" evidence="1">
    <location>
        <begin position="223"/>
        <end position="234"/>
    </location>
</feature>
<evidence type="ECO:0000256" key="1">
    <source>
        <dbReference type="SAM" id="MobiDB-lite"/>
    </source>
</evidence>
<feature type="compositionally biased region" description="Acidic residues" evidence="1">
    <location>
        <begin position="396"/>
        <end position="416"/>
    </location>
</feature>
<feature type="compositionally biased region" description="Basic and acidic residues" evidence="1">
    <location>
        <begin position="203"/>
        <end position="213"/>
    </location>
</feature>
<feature type="compositionally biased region" description="Polar residues" evidence="1">
    <location>
        <begin position="291"/>
        <end position="321"/>
    </location>
</feature>
<organism evidence="2 3">
    <name type="scientific">Solanum tuberosum</name>
    <name type="common">Potato</name>
    <dbReference type="NCBI Taxonomy" id="4113"/>
    <lineage>
        <taxon>Eukaryota</taxon>
        <taxon>Viridiplantae</taxon>
        <taxon>Streptophyta</taxon>
        <taxon>Embryophyta</taxon>
        <taxon>Tracheophyta</taxon>
        <taxon>Spermatophyta</taxon>
        <taxon>Magnoliopsida</taxon>
        <taxon>eudicotyledons</taxon>
        <taxon>Gunneridae</taxon>
        <taxon>Pentapetalae</taxon>
        <taxon>asterids</taxon>
        <taxon>lamiids</taxon>
        <taxon>Solanales</taxon>
        <taxon>Solanaceae</taxon>
        <taxon>Solanoideae</taxon>
        <taxon>Solaneae</taxon>
        <taxon>Solanum</taxon>
    </lineage>
</organism>
<sequence length="442" mass="49664">MEEGPSADLFRPPDPSTAMLNPNIHPSLLESSSKSSYSSSQVREEAIQTAMAERELDGTRTNVHMKDSSQIQGKRTGDKESLSQDRQAGKKSHDFTVPYERKPSAMTARNVSESPQMRHQSRGEMDTGVCSPSRGGNTTEVSSTFHGEIAGYETSGDSAGTSAKNFDHLQQDEEIYDLAHPQFHQREGKQQIHELGQASIPCLDDHTTKKQGRDSGMIPIDNSPDNVIPTSVETVRNKNNKDIDKNPQQPKGHKVVEQKEDINQQYKQHRDQEQIQHQQEDHWQIQRRKNNNQMQAPRGNNSQADQSTKWAGQHQSRLNNKSGDRLSKKKREAIKKRLQQSAGQESDGTATGKQTEAQASYKSQNPLNTNQHGDEQAPNIINKGKLTLDDYRAINSDDEFDPDNQSIDESDEDTEDNMQHTGQVVGYTFQDKCSDVQKMTEQ</sequence>
<name>M1DQZ8_SOLTU</name>
<dbReference type="EnsemblPlants" id="PGSC0003DMT400092974">
    <property type="protein sequence ID" value="PGSC0003DMT400092974"/>
    <property type="gene ID" value="PGSC0003DMG400042545"/>
</dbReference>
<dbReference type="Gramene" id="PGSC0003DMT400092974">
    <property type="protein sequence ID" value="PGSC0003DMT400092974"/>
    <property type="gene ID" value="PGSC0003DMG400042545"/>
</dbReference>
<dbReference type="AlphaFoldDB" id="M1DQZ8"/>
<feature type="compositionally biased region" description="Basic and acidic residues" evidence="1">
    <location>
        <begin position="235"/>
        <end position="245"/>
    </location>
</feature>
<feature type="compositionally biased region" description="Basic and acidic residues" evidence="1">
    <location>
        <begin position="254"/>
        <end position="284"/>
    </location>
</feature>
<reference evidence="2" key="2">
    <citation type="submission" date="2015-06" db="UniProtKB">
        <authorList>
            <consortium name="EnsemblPlants"/>
        </authorList>
    </citation>
    <scope>IDENTIFICATION</scope>
    <source>
        <strain evidence="2">DM1-3 516 R44</strain>
    </source>
</reference>
<proteinExistence type="predicted"/>
<feature type="compositionally biased region" description="Basic and acidic residues" evidence="1">
    <location>
        <begin position="42"/>
        <end position="58"/>
    </location>
</feature>
<evidence type="ECO:0000313" key="2">
    <source>
        <dbReference type="EnsemblPlants" id="PGSC0003DMT400092974"/>
    </source>
</evidence>
<keyword evidence="3" id="KW-1185">Reference proteome</keyword>
<feature type="compositionally biased region" description="Polar residues" evidence="1">
    <location>
        <begin position="134"/>
        <end position="145"/>
    </location>
</feature>